<sequence length="326" mass="34575">MARILVLTTGGTIANRRGPSIAGAIPSLKGDELLAMLPRGGIELFFEEFANVPSSHVTPASGLELARRVAAMLARDDVDGIVITHGTDTLEESVYLLDLSLAITKPVVVTGAVRATTSVSYDGLANLAAAARVAATPAAADLGVVVVFDEEIHAAAAVQNLHPHARGAFGSPGLGPLGRVEGERVWLARRPFPRKLIACEHLEEMVDLIRLTQGADVRLLRHSIEDGVAGIVIEAFGGGRVPPWWLPHLSEAIKRRVTVLVASRCGTGGLGDDYGYVGAYHDLQRIGVLFAHNLSGPKARIKLMLALGAARGPSELRGFFDEQMSR</sequence>
<dbReference type="InterPro" id="IPR020827">
    <property type="entry name" value="Asparaginase/glutaminase_AS1"/>
</dbReference>
<name>A0A426U122_9CHLR</name>
<comment type="catalytic activity">
    <reaction evidence="4">
        <text>L-asparagine + H2O = L-aspartate + NH4(+)</text>
        <dbReference type="Rhea" id="RHEA:21016"/>
        <dbReference type="ChEBI" id="CHEBI:15377"/>
        <dbReference type="ChEBI" id="CHEBI:28938"/>
        <dbReference type="ChEBI" id="CHEBI:29991"/>
        <dbReference type="ChEBI" id="CHEBI:58048"/>
        <dbReference type="EC" id="3.5.1.1"/>
    </reaction>
</comment>
<dbReference type="InterPro" id="IPR037152">
    <property type="entry name" value="L-asparaginase_N_sf"/>
</dbReference>
<dbReference type="InterPro" id="IPR027473">
    <property type="entry name" value="L-asparaginase_C"/>
</dbReference>
<dbReference type="PRINTS" id="PR00139">
    <property type="entry name" value="ASNGLNASE"/>
</dbReference>
<keyword evidence="3" id="KW-0378">Hydrolase</keyword>
<dbReference type="Gene3D" id="3.40.50.1170">
    <property type="entry name" value="L-asparaginase, N-terminal domain"/>
    <property type="match status" value="1"/>
</dbReference>
<dbReference type="PROSITE" id="PS51732">
    <property type="entry name" value="ASN_GLN_ASE_3"/>
    <property type="match status" value="1"/>
</dbReference>
<dbReference type="SMART" id="SM00870">
    <property type="entry name" value="Asparaginase"/>
    <property type="match status" value="1"/>
</dbReference>
<dbReference type="GO" id="GO:0006528">
    <property type="term" value="P:asparagine metabolic process"/>
    <property type="evidence" value="ECO:0007669"/>
    <property type="project" value="InterPro"/>
</dbReference>
<dbReference type="InterPro" id="IPR040919">
    <property type="entry name" value="Asparaginase_C"/>
</dbReference>
<proteinExistence type="inferred from homology"/>
<evidence type="ECO:0000256" key="5">
    <source>
        <dbReference type="PIRSR" id="PIRSR001220-1"/>
    </source>
</evidence>
<dbReference type="PANTHER" id="PTHR11707:SF28">
    <property type="entry name" value="60 KDA LYSOPHOSPHOLIPASE"/>
    <property type="match status" value="1"/>
</dbReference>
<evidence type="ECO:0000259" key="9">
    <source>
        <dbReference type="Pfam" id="PF00710"/>
    </source>
</evidence>
<protein>
    <recommendedName>
        <fullName evidence="2">asparaginase</fullName>
        <ecNumber evidence="2">3.5.1.1</ecNumber>
    </recommendedName>
</protein>
<dbReference type="PIRSF" id="PIRSF500176">
    <property type="entry name" value="L_ASNase"/>
    <property type="match status" value="1"/>
</dbReference>
<gene>
    <name evidence="11" type="ORF">EI684_09575</name>
</gene>
<comment type="caution">
    <text evidence="11">The sequence shown here is derived from an EMBL/GenBank/DDBJ whole genome shotgun (WGS) entry which is preliminary data.</text>
</comment>
<dbReference type="PIRSF" id="PIRSF001220">
    <property type="entry name" value="L-ASNase_gatD"/>
    <property type="match status" value="1"/>
</dbReference>
<dbReference type="GO" id="GO:0004067">
    <property type="term" value="F:asparaginase activity"/>
    <property type="evidence" value="ECO:0007669"/>
    <property type="project" value="UniProtKB-UniRule"/>
</dbReference>
<evidence type="ECO:0000256" key="4">
    <source>
        <dbReference type="ARBA" id="ARBA00049366"/>
    </source>
</evidence>
<dbReference type="PROSITE" id="PS00917">
    <property type="entry name" value="ASN_GLN_ASE_2"/>
    <property type="match status" value="1"/>
</dbReference>
<feature type="active site" description="O-isoaspartyl threonine intermediate" evidence="5">
    <location>
        <position position="12"/>
    </location>
</feature>
<evidence type="ECO:0000256" key="3">
    <source>
        <dbReference type="ARBA" id="ARBA00022801"/>
    </source>
</evidence>
<feature type="domain" description="Asparaginase/glutaminase C-terminal" evidence="10">
    <location>
        <begin position="206"/>
        <end position="320"/>
    </location>
</feature>
<dbReference type="Gene3D" id="3.40.50.40">
    <property type="match status" value="1"/>
</dbReference>
<dbReference type="Pfam" id="PF00710">
    <property type="entry name" value="Asparaginase"/>
    <property type="match status" value="1"/>
</dbReference>
<feature type="active site" evidence="8">
    <location>
        <position position="87"/>
    </location>
</feature>
<feature type="binding site" evidence="6">
    <location>
        <begin position="87"/>
        <end position="88"/>
    </location>
    <ligand>
        <name>substrate</name>
    </ligand>
</feature>
<evidence type="ECO:0000313" key="12">
    <source>
        <dbReference type="Proteomes" id="UP000280307"/>
    </source>
</evidence>
<dbReference type="InterPro" id="IPR027475">
    <property type="entry name" value="Asparaginase/glutaminase_AS2"/>
</dbReference>
<dbReference type="PROSITE" id="PS00144">
    <property type="entry name" value="ASN_GLN_ASE_1"/>
    <property type="match status" value="1"/>
</dbReference>
<dbReference type="InterPro" id="IPR006034">
    <property type="entry name" value="Asparaginase/glutaminase-like"/>
</dbReference>
<comment type="similarity">
    <text evidence="1">Belongs to the asparaginase 1 family.</text>
</comment>
<dbReference type="EMBL" id="RSAS01000369">
    <property type="protein sequence ID" value="RRR72905.1"/>
    <property type="molecule type" value="Genomic_DNA"/>
</dbReference>
<dbReference type="Pfam" id="PF17763">
    <property type="entry name" value="Asparaginase_C"/>
    <property type="match status" value="1"/>
</dbReference>
<evidence type="ECO:0000256" key="2">
    <source>
        <dbReference type="ARBA" id="ARBA00012920"/>
    </source>
</evidence>
<dbReference type="AlphaFoldDB" id="A0A426U122"/>
<evidence type="ECO:0000256" key="8">
    <source>
        <dbReference type="PROSITE-ProRule" id="PRU10100"/>
    </source>
</evidence>
<organism evidence="11 12">
    <name type="scientific">Candidatus Viridilinea halotolerans</name>
    <dbReference type="NCBI Taxonomy" id="2491704"/>
    <lineage>
        <taxon>Bacteria</taxon>
        <taxon>Bacillati</taxon>
        <taxon>Chloroflexota</taxon>
        <taxon>Chloroflexia</taxon>
        <taxon>Chloroflexales</taxon>
        <taxon>Chloroflexineae</taxon>
        <taxon>Oscillochloridaceae</taxon>
        <taxon>Candidatus Viridilinea</taxon>
    </lineage>
</organism>
<dbReference type="EC" id="3.5.1.1" evidence="2"/>
<feature type="domain" description="L-asparaginase N-terminal" evidence="9">
    <location>
        <begin position="3"/>
        <end position="190"/>
    </location>
</feature>
<evidence type="ECO:0000256" key="1">
    <source>
        <dbReference type="ARBA" id="ARBA00010518"/>
    </source>
</evidence>
<dbReference type="InterPro" id="IPR036152">
    <property type="entry name" value="Asp/glu_Ase-like_sf"/>
</dbReference>
<dbReference type="PANTHER" id="PTHR11707">
    <property type="entry name" value="L-ASPARAGINASE"/>
    <property type="match status" value="1"/>
</dbReference>
<dbReference type="InterPro" id="IPR004550">
    <property type="entry name" value="AsnASE_II"/>
</dbReference>
<reference evidence="11 12" key="1">
    <citation type="submission" date="2018-12" db="EMBL/GenBank/DDBJ databases">
        <title>Genome Sequence of Candidatus Viridilinea halotolerans isolated from saline sulfide-rich spring.</title>
        <authorList>
            <person name="Grouzdev D.S."/>
            <person name="Burganskaya E.I."/>
            <person name="Krutkina M.S."/>
            <person name="Sukhacheva M.V."/>
            <person name="Gorlenko V.M."/>
        </authorList>
    </citation>
    <scope>NUCLEOTIDE SEQUENCE [LARGE SCALE GENOMIC DNA]</scope>
    <source>
        <strain evidence="11">Chok-6</strain>
    </source>
</reference>
<dbReference type="Proteomes" id="UP000280307">
    <property type="component" value="Unassembled WGS sequence"/>
</dbReference>
<evidence type="ECO:0000256" key="7">
    <source>
        <dbReference type="PROSITE-ProRule" id="PRU10099"/>
    </source>
</evidence>
<dbReference type="InterPro" id="IPR027474">
    <property type="entry name" value="L-asparaginase_N"/>
</dbReference>
<evidence type="ECO:0000313" key="11">
    <source>
        <dbReference type="EMBL" id="RRR72905.1"/>
    </source>
</evidence>
<feature type="active site" evidence="7">
    <location>
        <position position="12"/>
    </location>
</feature>
<accession>A0A426U122</accession>
<evidence type="ECO:0000256" key="6">
    <source>
        <dbReference type="PIRSR" id="PIRSR001220-2"/>
    </source>
</evidence>
<feature type="binding site" evidence="6">
    <location>
        <position position="54"/>
    </location>
    <ligand>
        <name>substrate</name>
    </ligand>
</feature>
<dbReference type="SUPFAM" id="SSF53774">
    <property type="entry name" value="Glutaminase/Asparaginase"/>
    <property type="match status" value="1"/>
</dbReference>
<evidence type="ECO:0000259" key="10">
    <source>
        <dbReference type="Pfam" id="PF17763"/>
    </source>
</evidence>
<dbReference type="SFLD" id="SFLDS00057">
    <property type="entry name" value="Glutaminase/Asparaginase"/>
    <property type="match status" value="1"/>
</dbReference>
<dbReference type="CDD" id="cd08964">
    <property type="entry name" value="L-asparaginase_II"/>
    <property type="match status" value="1"/>
</dbReference>